<dbReference type="InterPro" id="IPR021467">
    <property type="entry name" value="DUF3119"/>
</dbReference>
<sequence length="130" mass="15137">MDSTASTVTTEPIVELAPSYNIPIALVLGAVPLVFVQLWVGLAISVFGLFLLYQTVTLRLRFTETDLDVYRGETLIRRFPYADWLNWEIFWQPIPILFYFREVKSIHFLPILFNPKMLQKCLETRVPKQS</sequence>
<name>A0A7C3PUF4_9CYAN</name>
<reference evidence="2" key="1">
    <citation type="journal article" date="2020" name="mSystems">
        <title>Genome- and Community-Level Interaction Insights into Carbon Utilization and Element Cycling Functions of Hydrothermarchaeota in Hydrothermal Sediment.</title>
        <authorList>
            <person name="Zhou Z."/>
            <person name="Liu Y."/>
            <person name="Xu W."/>
            <person name="Pan J."/>
            <person name="Luo Z.H."/>
            <person name="Li M."/>
        </authorList>
    </citation>
    <scope>NUCLEOTIDE SEQUENCE [LARGE SCALE GENOMIC DNA]</scope>
    <source>
        <strain evidence="2">SpSt-418</strain>
    </source>
</reference>
<comment type="caution">
    <text evidence="2">The sequence shown here is derived from an EMBL/GenBank/DDBJ whole genome shotgun (WGS) entry which is preliminary data.</text>
</comment>
<dbReference type="EMBL" id="DSRU01000413">
    <property type="protein sequence ID" value="HFN01482.1"/>
    <property type="molecule type" value="Genomic_DNA"/>
</dbReference>
<organism evidence="2">
    <name type="scientific">Oscillatoriales cyanobacterium SpSt-418</name>
    <dbReference type="NCBI Taxonomy" id="2282169"/>
    <lineage>
        <taxon>Bacteria</taxon>
        <taxon>Bacillati</taxon>
        <taxon>Cyanobacteriota</taxon>
        <taxon>Cyanophyceae</taxon>
        <taxon>Oscillatoriophycideae</taxon>
        <taxon>Oscillatoriales</taxon>
    </lineage>
</organism>
<keyword evidence="1" id="KW-1133">Transmembrane helix</keyword>
<keyword evidence="1" id="KW-0472">Membrane</keyword>
<keyword evidence="1" id="KW-0812">Transmembrane</keyword>
<evidence type="ECO:0000313" key="2">
    <source>
        <dbReference type="EMBL" id="HFN01482.1"/>
    </source>
</evidence>
<dbReference type="PANTHER" id="PTHR35550:SF2">
    <property type="entry name" value="OS05G0401200 PROTEIN"/>
    <property type="match status" value="1"/>
</dbReference>
<evidence type="ECO:0000256" key="1">
    <source>
        <dbReference type="SAM" id="Phobius"/>
    </source>
</evidence>
<feature type="transmembrane region" description="Helical" evidence="1">
    <location>
        <begin position="20"/>
        <end position="53"/>
    </location>
</feature>
<dbReference type="Pfam" id="PF11317">
    <property type="entry name" value="DUF3119"/>
    <property type="match status" value="1"/>
</dbReference>
<gene>
    <name evidence="2" type="ORF">ENR64_27795</name>
</gene>
<protein>
    <submittedName>
        <fullName evidence="2">DUF3119 family protein</fullName>
    </submittedName>
</protein>
<dbReference type="PANTHER" id="PTHR35550">
    <property type="match status" value="1"/>
</dbReference>
<accession>A0A7C3PUF4</accession>
<dbReference type="AlphaFoldDB" id="A0A7C3PUF4"/>
<proteinExistence type="predicted"/>